<proteinExistence type="predicted"/>
<feature type="transmembrane region" description="Helical" evidence="2">
    <location>
        <begin position="20"/>
        <end position="44"/>
    </location>
</feature>
<dbReference type="Proteomes" id="UP000315349">
    <property type="component" value="Chromosome"/>
</dbReference>
<evidence type="ECO:0000313" key="4">
    <source>
        <dbReference type="Proteomes" id="UP000315349"/>
    </source>
</evidence>
<accession>A0A518GJ67</accession>
<feature type="transmembrane region" description="Helical" evidence="2">
    <location>
        <begin position="64"/>
        <end position="84"/>
    </location>
</feature>
<protein>
    <submittedName>
        <fullName evidence="3">Uncharacterized protein</fullName>
    </submittedName>
</protein>
<feature type="region of interest" description="Disordered" evidence="1">
    <location>
        <begin position="198"/>
        <end position="218"/>
    </location>
</feature>
<reference evidence="3 4" key="1">
    <citation type="submission" date="2019-02" db="EMBL/GenBank/DDBJ databases">
        <title>Deep-cultivation of Planctomycetes and their phenomic and genomic characterization uncovers novel biology.</title>
        <authorList>
            <person name="Wiegand S."/>
            <person name="Jogler M."/>
            <person name="Boedeker C."/>
            <person name="Pinto D."/>
            <person name="Vollmers J."/>
            <person name="Rivas-Marin E."/>
            <person name="Kohn T."/>
            <person name="Peeters S.H."/>
            <person name="Heuer A."/>
            <person name="Rast P."/>
            <person name="Oberbeckmann S."/>
            <person name="Bunk B."/>
            <person name="Jeske O."/>
            <person name="Meyerdierks A."/>
            <person name="Storesund J.E."/>
            <person name="Kallscheuer N."/>
            <person name="Luecker S."/>
            <person name="Lage O.M."/>
            <person name="Pohl T."/>
            <person name="Merkel B.J."/>
            <person name="Hornburger P."/>
            <person name="Mueller R.-W."/>
            <person name="Bruemmer F."/>
            <person name="Labrenz M."/>
            <person name="Spormann A.M."/>
            <person name="Op den Camp H."/>
            <person name="Overmann J."/>
            <person name="Amann R."/>
            <person name="Jetten M.S.M."/>
            <person name="Mascher T."/>
            <person name="Medema M.H."/>
            <person name="Devos D.P."/>
            <person name="Kaster A.-K."/>
            <person name="Ovreas L."/>
            <person name="Rohde M."/>
            <person name="Galperin M.Y."/>
            <person name="Jogler C."/>
        </authorList>
    </citation>
    <scope>NUCLEOTIDE SEQUENCE [LARGE SCALE GENOMIC DNA]</scope>
    <source>
        <strain evidence="3 4">Spb1</strain>
    </source>
</reference>
<evidence type="ECO:0000313" key="3">
    <source>
        <dbReference type="EMBL" id="QDV28631.1"/>
    </source>
</evidence>
<evidence type="ECO:0000256" key="2">
    <source>
        <dbReference type="SAM" id="Phobius"/>
    </source>
</evidence>
<name>A0A518GJ67_9PLAN</name>
<keyword evidence="4" id="KW-1185">Reference proteome</keyword>
<dbReference type="RefSeq" id="WP_145295239.1">
    <property type="nucleotide sequence ID" value="NZ_CP036299.1"/>
</dbReference>
<keyword evidence="2" id="KW-0472">Membrane</keyword>
<dbReference type="KEGG" id="peh:Spb1_04940"/>
<feature type="compositionally biased region" description="Polar residues" evidence="1">
    <location>
        <begin position="200"/>
        <end position="211"/>
    </location>
</feature>
<evidence type="ECO:0000256" key="1">
    <source>
        <dbReference type="SAM" id="MobiDB-lite"/>
    </source>
</evidence>
<dbReference type="EMBL" id="CP036299">
    <property type="protein sequence ID" value="QDV28631.1"/>
    <property type="molecule type" value="Genomic_DNA"/>
</dbReference>
<sequence length="265" mass="29109">MRRDAPLVLRCTVGEPPGCLLPPLLIVTVLWGAIIVLIIVLLVVDAAINWWVVGRPNLNEQLAVVGLFCGGVGILPALLTLSLLRRGRRVYWFDSDHGSLTCLREVRRLDNVLWVVPLDDVIGVEYHVIRYTTDNPPDYGVFVQLCTGQRVLVSEHERHGETIAEMTGCELKRMTGRFGLPCDSTDLVIGRMQPPPELVNATSSRESVTESTDGRESAAGLIEAAERSRVKECPYCTNSVPGYAEACGHCKRIFAKPGVPPGRRG</sequence>
<organism evidence="3 4">
    <name type="scientific">Planctopirus ephydatiae</name>
    <dbReference type="NCBI Taxonomy" id="2528019"/>
    <lineage>
        <taxon>Bacteria</taxon>
        <taxon>Pseudomonadati</taxon>
        <taxon>Planctomycetota</taxon>
        <taxon>Planctomycetia</taxon>
        <taxon>Planctomycetales</taxon>
        <taxon>Planctomycetaceae</taxon>
        <taxon>Planctopirus</taxon>
    </lineage>
</organism>
<keyword evidence="2" id="KW-1133">Transmembrane helix</keyword>
<gene>
    <name evidence="3" type="ORF">Spb1_04940</name>
</gene>
<keyword evidence="2" id="KW-0812">Transmembrane</keyword>
<dbReference type="AlphaFoldDB" id="A0A518GJ67"/>